<dbReference type="Gene3D" id="4.10.60.10">
    <property type="entry name" value="Zinc finger, CCHC-type"/>
    <property type="match status" value="1"/>
</dbReference>
<gene>
    <name evidence="7" type="ORF">GQX73_g2525</name>
</gene>
<keyword evidence="2 4" id="KW-0863">Zinc-finger</keyword>
<dbReference type="EMBL" id="WUBL01000016">
    <property type="protein sequence ID" value="KAF2971073.1"/>
    <property type="molecule type" value="Genomic_DNA"/>
</dbReference>
<proteinExistence type="predicted"/>
<dbReference type="InterPro" id="IPR025829">
    <property type="entry name" value="Zn_knuckle_CX2CX3GHX4C"/>
</dbReference>
<evidence type="ECO:0000256" key="2">
    <source>
        <dbReference type="ARBA" id="ARBA00022771"/>
    </source>
</evidence>
<feature type="region of interest" description="Disordered" evidence="5">
    <location>
        <begin position="383"/>
        <end position="437"/>
    </location>
</feature>
<feature type="region of interest" description="Disordered" evidence="5">
    <location>
        <begin position="179"/>
        <end position="216"/>
    </location>
</feature>
<evidence type="ECO:0000256" key="5">
    <source>
        <dbReference type="SAM" id="MobiDB-lite"/>
    </source>
</evidence>
<dbReference type="SMART" id="SM00343">
    <property type="entry name" value="ZnF_C2HC"/>
    <property type="match status" value="2"/>
</dbReference>
<dbReference type="SUPFAM" id="SSF57756">
    <property type="entry name" value="Retrovirus zinc finger-like domains"/>
    <property type="match status" value="1"/>
</dbReference>
<evidence type="ECO:0000313" key="8">
    <source>
        <dbReference type="Proteomes" id="UP000481858"/>
    </source>
</evidence>
<feature type="compositionally biased region" description="Basic and acidic residues" evidence="5">
    <location>
        <begin position="385"/>
        <end position="400"/>
    </location>
</feature>
<feature type="compositionally biased region" description="Basic and acidic residues" evidence="5">
    <location>
        <begin position="300"/>
        <end position="314"/>
    </location>
</feature>
<dbReference type="GO" id="GO:0008270">
    <property type="term" value="F:zinc ion binding"/>
    <property type="evidence" value="ECO:0007669"/>
    <property type="project" value="UniProtKB-KW"/>
</dbReference>
<feature type="region of interest" description="Disordered" evidence="5">
    <location>
        <begin position="139"/>
        <end position="161"/>
    </location>
</feature>
<keyword evidence="8" id="KW-1185">Reference proteome</keyword>
<feature type="compositionally biased region" description="Basic and acidic residues" evidence="5">
    <location>
        <begin position="427"/>
        <end position="437"/>
    </location>
</feature>
<feature type="domain" description="CCHC-type" evidence="6">
    <location>
        <begin position="220"/>
        <end position="234"/>
    </location>
</feature>
<dbReference type="Pfam" id="PF13696">
    <property type="entry name" value="zf-CCHC_2"/>
    <property type="match status" value="1"/>
</dbReference>
<evidence type="ECO:0000256" key="4">
    <source>
        <dbReference type="PROSITE-ProRule" id="PRU00047"/>
    </source>
</evidence>
<protein>
    <recommendedName>
        <fullName evidence="6">CCHC-type domain-containing protein</fullName>
    </recommendedName>
</protein>
<evidence type="ECO:0000259" key="6">
    <source>
        <dbReference type="PROSITE" id="PS50158"/>
    </source>
</evidence>
<feature type="compositionally biased region" description="Basic and acidic residues" evidence="5">
    <location>
        <begin position="139"/>
        <end position="149"/>
    </location>
</feature>
<feature type="region of interest" description="Disordered" evidence="5">
    <location>
        <begin position="264"/>
        <end position="349"/>
    </location>
</feature>
<dbReference type="InterPro" id="IPR036875">
    <property type="entry name" value="Znf_CCHC_sf"/>
</dbReference>
<dbReference type="OrthoDB" id="444325at2759"/>
<evidence type="ECO:0000256" key="1">
    <source>
        <dbReference type="ARBA" id="ARBA00022723"/>
    </source>
</evidence>
<dbReference type="InParanoid" id="A0A7C8MXR1"/>
<feature type="compositionally biased region" description="Polar residues" evidence="5">
    <location>
        <begin position="269"/>
        <end position="280"/>
    </location>
</feature>
<name>A0A7C8MXR1_9PEZI</name>
<dbReference type="Proteomes" id="UP000481858">
    <property type="component" value="Unassembled WGS sequence"/>
</dbReference>
<dbReference type="InterPro" id="IPR001878">
    <property type="entry name" value="Znf_CCHC"/>
</dbReference>
<comment type="caution">
    <text evidence="7">The sequence shown here is derived from an EMBL/GenBank/DDBJ whole genome shotgun (WGS) entry which is preliminary data.</text>
</comment>
<sequence>MMELDESLETLKIGTLKDMSIDDLEAKIHECVTADVYQSKIFNILMEWLNEQIKQDVITEDLLERFVNLLHMHDHAEIKPLSLAQVDEVFNEWLRKNTIQSPTYTRRYLIIQQDIHHLFTNKRAQQSISLARDETVEIDKSNRSRDSMHMSEALPRQLSDTHLKDAGADDVAIAEETNIISPFPDTKMSRKSTRAGRRRRKHKSSSDTPEPPTLPENYICKRCDEPGHLIQHCPTNLNPRYDRLPARDYLCYFCGRRGAHFSTLCPKNPSESSLTKQRQYASVDIREPRTPTRSSTPYYMDREASAIRTQDRYRSRSPNQRHRDYYRPRSPERHRSHRSGHDTYSPHYLDRDDEYWSRRRGELDVSPYTSRVRLTRELNMSLDAIEGKESSSRPRHDSSRSQRGSSSSSPLHYYHSPLPKKTLQRHRGLDKATRGSEEGRLAYEDDIYALAGAKASPSLPMADPSQNTLSISEKEVTKAATPSAIVASEDLDEPKDEVENFLRALAANIMLNDEDNFPPVVTGTDGVATEIDCDPSSEPESPTVQTIPNPTHRLVQCPPFSPRVVSLFRLRENPIVNVSTNRKTASQMMKRSDVSRQVKARIGV</sequence>
<dbReference type="PROSITE" id="PS50158">
    <property type="entry name" value="ZF_CCHC"/>
    <property type="match status" value="1"/>
</dbReference>
<feature type="compositionally biased region" description="Low complexity" evidence="5">
    <location>
        <begin position="401"/>
        <end position="417"/>
    </location>
</feature>
<evidence type="ECO:0000313" key="7">
    <source>
        <dbReference type="EMBL" id="KAF2971073.1"/>
    </source>
</evidence>
<keyword evidence="3" id="KW-0862">Zinc</keyword>
<feature type="compositionally biased region" description="Basic residues" evidence="5">
    <location>
        <begin position="189"/>
        <end position="203"/>
    </location>
</feature>
<dbReference type="GO" id="GO:0003676">
    <property type="term" value="F:nucleic acid binding"/>
    <property type="evidence" value="ECO:0007669"/>
    <property type="project" value="InterPro"/>
</dbReference>
<keyword evidence="1" id="KW-0479">Metal-binding</keyword>
<feature type="compositionally biased region" description="Basic and acidic residues" evidence="5">
    <location>
        <begin position="321"/>
        <end position="333"/>
    </location>
</feature>
<accession>A0A7C8MXR1</accession>
<reference evidence="7 8" key="1">
    <citation type="submission" date="2019-12" db="EMBL/GenBank/DDBJ databases">
        <title>Draft genome sequence of the ascomycete Xylaria multiplex DSM 110363.</title>
        <authorList>
            <person name="Buettner E."/>
            <person name="Kellner H."/>
        </authorList>
    </citation>
    <scope>NUCLEOTIDE SEQUENCE [LARGE SCALE GENOMIC DNA]</scope>
    <source>
        <strain evidence="7 8">DSM 110363</strain>
    </source>
</reference>
<dbReference type="AlphaFoldDB" id="A0A7C8MXR1"/>
<organism evidence="7 8">
    <name type="scientific">Xylaria multiplex</name>
    <dbReference type="NCBI Taxonomy" id="323545"/>
    <lineage>
        <taxon>Eukaryota</taxon>
        <taxon>Fungi</taxon>
        <taxon>Dikarya</taxon>
        <taxon>Ascomycota</taxon>
        <taxon>Pezizomycotina</taxon>
        <taxon>Sordariomycetes</taxon>
        <taxon>Xylariomycetidae</taxon>
        <taxon>Xylariales</taxon>
        <taxon>Xylariaceae</taxon>
        <taxon>Xylaria</taxon>
    </lineage>
</organism>
<evidence type="ECO:0000256" key="3">
    <source>
        <dbReference type="ARBA" id="ARBA00022833"/>
    </source>
</evidence>